<dbReference type="RefSeq" id="WP_320253480.1">
    <property type="nucleotide sequence ID" value="NZ_JAVIIQ010000041.1"/>
</dbReference>
<dbReference type="EMBL" id="JAVIIQ010000041">
    <property type="protein sequence ID" value="MDX8535939.1"/>
    <property type="molecule type" value="Genomic_DNA"/>
</dbReference>
<name>A0ABU5AF77_9HYPH</name>
<evidence type="ECO:0000313" key="1">
    <source>
        <dbReference type="EMBL" id="MDX8535939.1"/>
    </source>
</evidence>
<evidence type="ECO:0008006" key="3">
    <source>
        <dbReference type="Google" id="ProtNLM"/>
    </source>
</evidence>
<organism evidence="1 2">
    <name type="scientific">Mesorhizobium vachelliae</name>
    <dbReference type="NCBI Taxonomy" id="3072309"/>
    <lineage>
        <taxon>Bacteria</taxon>
        <taxon>Pseudomonadati</taxon>
        <taxon>Pseudomonadota</taxon>
        <taxon>Alphaproteobacteria</taxon>
        <taxon>Hyphomicrobiales</taxon>
        <taxon>Phyllobacteriaceae</taxon>
        <taxon>Mesorhizobium</taxon>
    </lineage>
</organism>
<keyword evidence="2" id="KW-1185">Reference proteome</keyword>
<dbReference type="Proteomes" id="UP001285154">
    <property type="component" value="Unassembled WGS sequence"/>
</dbReference>
<accession>A0ABU5AF77</accession>
<comment type="caution">
    <text evidence="1">The sequence shown here is derived from an EMBL/GenBank/DDBJ whole genome shotgun (WGS) entry which is preliminary data.</text>
</comment>
<sequence length="97" mass="11269">MTLIVNAQVNIHIRWRGGRTRACLTRPRPMSVIRKTPAQVVALINELLETANDRQIAARLNELWRNWCGEPFKLKKVMLVLRTYGLKSRYERLGRAA</sequence>
<protein>
    <recommendedName>
        <fullName evidence="3">Transposase</fullName>
    </recommendedName>
</protein>
<evidence type="ECO:0000313" key="2">
    <source>
        <dbReference type="Proteomes" id="UP001285154"/>
    </source>
</evidence>
<gene>
    <name evidence="1" type="ORF">RFM42_33750</name>
</gene>
<proteinExistence type="predicted"/>
<reference evidence="1 2" key="1">
    <citation type="submission" date="2023-08" db="EMBL/GenBank/DDBJ databases">
        <title>Implementing the SeqCode for naming new Mesorhizobium species isolated from Vachellia karroo root nodules.</title>
        <authorList>
            <person name="Van Lill M."/>
        </authorList>
    </citation>
    <scope>NUCLEOTIDE SEQUENCE [LARGE SCALE GENOMIC DNA]</scope>
    <source>
        <strain evidence="1 2">VK25D</strain>
    </source>
</reference>